<protein>
    <submittedName>
        <fullName evidence="1">(wild Malaysian banana) hypothetical protein</fullName>
    </submittedName>
</protein>
<evidence type="ECO:0000313" key="3">
    <source>
        <dbReference type="Proteomes" id="UP000012960"/>
    </source>
</evidence>
<reference evidence="1" key="1">
    <citation type="submission" date="2021-03" db="EMBL/GenBank/DDBJ databases">
        <authorList>
            <consortium name="Genoscope - CEA"/>
            <person name="William W."/>
        </authorList>
    </citation>
    <scope>NUCLEOTIDE SEQUENCE</scope>
    <source>
        <strain evidence="1">Doubled-haploid Pahang</strain>
    </source>
</reference>
<dbReference type="InParanoid" id="A0A804K7Y8"/>
<reference evidence="2" key="2">
    <citation type="submission" date="2021-05" db="UniProtKB">
        <authorList>
            <consortium name="EnsemblPlants"/>
        </authorList>
    </citation>
    <scope>IDENTIFICATION</scope>
    <source>
        <strain evidence="2">subsp. malaccensis</strain>
    </source>
</reference>
<dbReference type="Proteomes" id="UP000012960">
    <property type="component" value="Unplaced"/>
</dbReference>
<dbReference type="Gramene" id="Ma08_t18150.1">
    <property type="protein sequence ID" value="Ma08_p18150.1"/>
    <property type="gene ID" value="Ma08_g18150"/>
</dbReference>
<proteinExistence type="predicted"/>
<keyword evidence="3" id="KW-1185">Reference proteome</keyword>
<name>A0A804K7Y8_MUSAM</name>
<evidence type="ECO:0000313" key="2">
    <source>
        <dbReference type="EnsemblPlants" id="Ma08_p18150.1"/>
    </source>
</evidence>
<dbReference type="AlphaFoldDB" id="A0A804K7Y8"/>
<dbReference type="EnsemblPlants" id="Ma08_t18150.1">
    <property type="protein sequence ID" value="Ma08_p18150.1"/>
    <property type="gene ID" value="Ma08_g18150"/>
</dbReference>
<organism evidence="2 3">
    <name type="scientific">Musa acuminata subsp. malaccensis</name>
    <name type="common">Wild banana</name>
    <name type="synonym">Musa malaccensis</name>
    <dbReference type="NCBI Taxonomy" id="214687"/>
    <lineage>
        <taxon>Eukaryota</taxon>
        <taxon>Viridiplantae</taxon>
        <taxon>Streptophyta</taxon>
        <taxon>Embryophyta</taxon>
        <taxon>Tracheophyta</taxon>
        <taxon>Spermatophyta</taxon>
        <taxon>Magnoliopsida</taxon>
        <taxon>Liliopsida</taxon>
        <taxon>Zingiberales</taxon>
        <taxon>Musaceae</taxon>
        <taxon>Musa</taxon>
    </lineage>
</organism>
<gene>
    <name evidence="1" type="ORF">GSMUA_100520.1</name>
</gene>
<sequence length="48" mass="5685">MCLYFYQRTIRISDRNRVGISQIHHLSLSVVYQNVLAVGRLPLRLVVW</sequence>
<evidence type="ECO:0000313" key="1">
    <source>
        <dbReference type="EMBL" id="CAG1832050.1"/>
    </source>
</evidence>
<dbReference type="EMBL" id="HG996472">
    <property type="protein sequence ID" value="CAG1832050.1"/>
    <property type="molecule type" value="Genomic_DNA"/>
</dbReference>
<accession>A0A804K7Y8</accession>